<evidence type="ECO:0000313" key="2">
    <source>
        <dbReference type="EMBL" id="BBO33822.1"/>
    </source>
</evidence>
<dbReference type="EMBL" id="AP021861">
    <property type="protein sequence ID" value="BBO33822.1"/>
    <property type="molecule type" value="Genomic_DNA"/>
</dbReference>
<dbReference type="InterPro" id="IPR008979">
    <property type="entry name" value="Galactose-bd-like_sf"/>
</dbReference>
<dbReference type="AlphaFoldDB" id="A0A5K7XCX3"/>
<protein>
    <recommendedName>
        <fullName evidence="4">PEP-CTERM protein-sorting domain-containing protein</fullName>
    </recommendedName>
</protein>
<keyword evidence="3" id="KW-1185">Reference proteome</keyword>
<organism evidence="2 3">
    <name type="scientific">Lacipirellula parvula</name>
    <dbReference type="NCBI Taxonomy" id="2650471"/>
    <lineage>
        <taxon>Bacteria</taxon>
        <taxon>Pseudomonadati</taxon>
        <taxon>Planctomycetota</taxon>
        <taxon>Planctomycetia</taxon>
        <taxon>Pirellulales</taxon>
        <taxon>Lacipirellulaceae</taxon>
        <taxon>Lacipirellula</taxon>
    </lineage>
</organism>
<feature type="signal peptide" evidence="1">
    <location>
        <begin position="1"/>
        <end position="21"/>
    </location>
</feature>
<proteinExistence type="predicted"/>
<evidence type="ECO:0000313" key="3">
    <source>
        <dbReference type="Proteomes" id="UP000326837"/>
    </source>
</evidence>
<name>A0A5K7XCX3_9BACT</name>
<dbReference type="SUPFAM" id="SSF49785">
    <property type="entry name" value="Galactose-binding domain-like"/>
    <property type="match status" value="1"/>
</dbReference>
<feature type="chain" id="PRO_5024970462" description="PEP-CTERM protein-sorting domain-containing protein" evidence="1">
    <location>
        <begin position="22"/>
        <end position="246"/>
    </location>
</feature>
<reference evidence="3" key="1">
    <citation type="submission" date="2019-10" db="EMBL/GenBank/DDBJ databases">
        <title>Lacipirellula parvula gen. nov., sp. nov., representing a lineage of planctomycetes widespread in freshwater anoxic habitats, and description of the family Lacipirellulaceae.</title>
        <authorList>
            <person name="Dedysh S.N."/>
            <person name="Kulichevskaya I.S."/>
            <person name="Beletsky A.V."/>
            <person name="Rakitin A.L."/>
            <person name="Mardanov A.V."/>
            <person name="Ivanova A.A."/>
            <person name="Saltykova V.X."/>
            <person name="Rijpstra W.I.C."/>
            <person name="Sinninghe Damste J.S."/>
            <person name="Ravin N.V."/>
        </authorList>
    </citation>
    <scope>NUCLEOTIDE SEQUENCE [LARGE SCALE GENOMIC DNA]</scope>
    <source>
        <strain evidence="3">PX69</strain>
    </source>
</reference>
<dbReference type="KEGG" id="lpav:PLANPX_3434"/>
<evidence type="ECO:0000256" key="1">
    <source>
        <dbReference type="SAM" id="SignalP"/>
    </source>
</evidence>
<accession>A0A5K7XCX3</accession>
<evidence type="ECO:0008006" key="4">
    <source>
        <dbReference type="Google" id="ProtNLM"/>
    </source>
</evidence>
<dbReference type="Gene3D" id="2.60.120.260">
    <property type="entry name" value="Galactose-binding domain-like"/>
    <property type="match status" value="1"/>
</dbReference>
<dbReference type="Proteomes" id="UP000326837">
    <property type="component" value="Chromosome"/>
</dbReference>
<gene>
    <name evidence="2" type="ORF">PLANPX_3434</name>
</gene>
<dbReference type="RefSeq" id="WP_152099513.1">
    <property type="nucleotide sequence ID" value="NZ_AP021861.1"/>
</dbReference>
<keyword evidence="1" id="KW-0732">Signal</keyword>
<sequence length="246" mass="25072">MSWKYLVGACCVVGLAGVARAGVIHTSHTVSGIPAGAVGDPFNPVHAPGGPSATDLINGMLPVASGPGNFQQEAAEGLPALTNGSISTFVGAGSGSDNHTGYATTGGGSGGQSVTYALAGKYNITRVVSFGGWADTGRDEQSYNIWASSDGVTFNLVASPPAVNSNIPQPGSGGKIAVSHRIETFDDSLPYLATGVSHIRFDFSGVENGFTGTTELDVYGVAIPEPASIGLATIAGTCWLWQRRKR</sequence>